<dbReference type="AlphaFoldDB" id="A0A645G1X9"/>
<accession>A0A645G1X9</accession>
<sequence>MIAVQQIQDQIFQHDFSGVKILMIFLHFRSNQITDERHNFQIFFRKRTLMFKDRKVTHNGIPYLNNSKDPVYPADFSKITDHRTF</sequence>
<reference evidence="1" key="1">
    <citation type="submission" date="2019-08" db="EMBL/GenBank/DDBJ databases">
        <authorList>
            <person name="Kucharzyk K."/>
            <person name="Murdoch R.W."/>
            <person name="Higgins S."/>
            <person name="Loffler F."/>
        </authorList>
    </citation>
    <scope>NUCLEOTIDE SEQUENCE</scope>
</reference>
<name>A0A645G1X9_9ZZZZ</name>
<protein>
    <submittedName>
        <fullName evidence="1">Uncharacterized protein</fullName>
    </submittedName>
</protein>
<comment type="caution">
    <text evidence="1">The sequence shown here is derived from an EMBL/GenBank/DDBJ whole genome shotgun (WGS) entry which is preliminary data.</text>
</comment>
<dbReference type="EMBL" id="VSSQ01068704">
    <property type="protein sequence ID" value="MPN20847.1"/>
    <property type="molecule type" value="Genomic_DNA"/>
</dbReference>
<evidence type="ECO:0000313" key="1">
    <source>
        <dbReference type="EMBL" id="MPN20847.1"/>
    </source>
</evidence>
<gene>
    <name evidence="1" type="ORF">SDC9_168226</name>
</gene>
<organism evidence="1">
    <name type="scientific">bioreactor metagenome</name>
    <dbReference type="NCBI Taxonomy" id="1076179"/>
    <lineage>
        <taxon>unclassified sequences</taxon>
        <taxon>metagenomes</taxon>
        <taxon>ecological metagenomes</taxon>
    </lineage>
</organism>
<proteinExistence type="predicted"/>